<dbReference type="GO" id="GO:0004674">
    <property type="term" value="F:protein serine/threonine kinase activity"/>
    <property type="evidence" value="ECO:0007669"/>
    <property type="project" value="UniProtKB-KW"/>
</dbReference>
<proteinExistence type="predicted"/>
<keyword evidence="4" id="KW-0547">Nucleotide-binding</keyword>
<reference evidence="10 11" key="1">
    <citation type="journal article" date="2016" name="Nat. Commun.">
        <title>Thousands of microbial genomes shed light on interconnected biogeochemical processes in an aquifer system.</title>
        <authorList>
            <person name="Anantharaman K."/>
            <person name="Brown C.T."/>
            <person name="Hug L.A."/>
            <person name="Sharon I."/>
            <person name="Castelle C.J."/>
            <person name="Probst A.J."/>
            <person name="Thomas B.C."/>
            <person name="Singh A."/>
            <person name="Wilkins M.J."/>
            <person name="Karaoz U."/>
            <person name="Brodie E.L."/>
            <person name="Williams K.H."/>
            <person name="Hubbard S.S."/>
            <person name="Banfield J.F."/>
        </authorList>
    </citation>
    <scope>NUCLEOTIDE SEQUENCE [LARGE SCALE GENOMIC DNA]</scope>
</reference>
<sequence length="418" mass="46891">MPGDFSPNELARTREVPDYKRKALEKLISRVLETSSRDTNEILVHALGERALKTFTFGDIFDLANTEAFTRAVQATGINVPSVQVLRVVNMIAQIMEQTEPCENKRCGEFPIYERGGVIRTDDPGNACLYCDHIPTKTIDAAPAKPKDAAKRIIGGEYQIEKFIAEGAIGRTYLATDLTVEKPVCVKHCSKLNAARQANLLDEARKMWDLRHHGIPAIRRVIRLEDGTLAIVMSYIPGETLEAIVKRDGAIHPESVAWILERLMNILQYLHVHGVIHSDLKPQNIIVNEQTYAVSLVDFGLASVKPTDASSSLGYTDHFAPLEQVRGEPPIRQMDIYALGKVALYLLNGGNMSAVDEDHFPDHVPPVLSDLIKRLIEKKIEHRPQYADRLFDFTRSLRRKTFGRELFNPGENPIRSVP</sequence>
<evidence type="ECO:0000256" key="1">
    <source>
        <dbReference type="ARBA" id="ARBA00012513"/>
    </source>
</evidence>
<comment type="catalytic activity">
    <reaction evidence="8">
        <text>L-seryl-[protein] + ATP = O-phospho-L-seryl-[protein] + ADP + H(+)</text>
        <dbReference type="Rhea" id="RHEA:17989"/>
        <dbReference type="Rhea" id="RHEA-COMP:9863"/>
        <dbReference type="Rhea" id="RHEA-COMP:11604"/>
        <dbReference type="ChEBI" id="CHEBI:15378"/>
        <dbReference type="ChEBI" id="CHEBI:29999"/>
        <dbReference type="ChEBI" id="CHEBI:30616"/>
        <dbReference type="ChEBI" id="CHEBI:83421"/>
        <dbReference type="ChEBI" id="CHEBI:456216"/>
        <dbReference type="EC" id="2.7.11.1"/>
    </reaction>
</comment>
<gene>
    <name evidence="10" type="ORF">A3I41_03610</name>
</gene>
<evidence type="ECO:0000256" key="7">
    <source>
        <dbReference type="ARBA" id="ARBA00047899"/>
    </source>
</evidence>
<dbReference type="EMBL" id="MGEQ01000003">
    <property type="protein sequence ID" value="OGL87010.1"/>
    <property type="molecule type" value="Genomic_DNA"/>
</dbReference>
<keyword evidence="5" id="KW-0418">Kinase</keyword>
<dbReference type="EC" id="2.7.11.1" evidence="1"/>
<dbReference type="GO" id="GO:0005524">
    <property type="term" value="F:ATP binding"/>
    <property type="evidence" value="ECO:0007669"/>
    <property type="project" value="UniProtKB-KW"/>
</dbReference>
<keyword evidence="3" id="KW-0808">Transferase</keyword>
<evidence type="ECO:0000256" key="8">
    <source>
        <dbReference type="ARBA" id="ARBA00048679"/>
    </source>
</evidence>
<dbReference type="Pfam" id="PF00069">
    <property type="entry name" value="Pkinase"/>
    <property type="match status" value="1"/>
</dbReference>
<dbReference type="InterPro" id="IPR011009">
    <property type="entry name" value="Kinase-like_dom_sf"/>
</dbReference>
<evidence type="ECO:0000313" key="10">
    <source>
        <dbReference type="EMBL" id="OGL87010.1"/>
    </source>
</evidence>
<dbReference type="Gene3D" id="3.30.200.20">
    <property type="entry name" value="Phosphorylase Kinase, domain 1"/>
    <property type="match status" value="1"/>
</dbReference>
<keyword evidence="2" id="KW-0723">Serine/threonine-protein kinase</keyword>
<feature type="domain" description="Protein kinase" evidence="9">
    <location>
        <begin position="158"/>
        <end position="402"/>
    </location>
</feature>
<dbReference type="PANTHER" id="PTHR24363">
    <property type="entry name" value="SERINE/THREONINE PROTEIN KINASE"/>
    <property type="match status" value="1"/>
</dbReference>
<name>A0A1F7V930_9BACT</name>
<organism evidence="10 11">
    <name type="scientific">Candidatus Uhrbacteria bacterium RIFCSPLOWO2_02_FULL_48_18</name>
    <dbReference type="NCBI Taxonomy" id="1802408"/>
    <lineage>
        <taxon>Bacteria</taxon>
        <taxon>Candidatus Uhriibacteriota</taxon>
    </lineage>
</organism>
<dbReference type="InterPro" id="IPR000719">
    <property type="entry name" value="Prot_kinase_dom"/>
</dbReference>
<accession>A0A1F7V930</accession>
<dbReference type="Proteomes" id="UP000176593">
    <property type="component" value="Unassembled WGS sequence"/>
</dbReference>
<comment type="catalytic activity">
    <reaction evidence="7">
        <text>L-threonyl-[protein] + ATP = O-phospho-L-threonyl-[protein] + ADP + H(+)</text>
        <dbReference type="Rhea" id="RHEA:46608"/>
        <dbReference type="Rhea" id="RHEA-COMP:11060"/>
        <dbReference type="Rhea" id="RHEA-COMP:11605"/>
        <dbReference type="ChEBI" id="CHEBI:15378"/>
        <dbReference type="ChEBI" id="CHEBI:30013"/>
        <dbReference type="ChEBI" id="CHEBI:30616"/>
        <dbReference type="ChEBI" id="CHEBI:61977"/>
        <dbReference type="ChEBI" id="CHEBI:456216"/>
        <dbReference type="EC" id="2.7.11.1"/>
    </reaction>
</comment>
<dbReference type="PROSITE" id="PS50011">
    <property type="entry name" value="PROTEIN_KINASE_DOM"/>
    <property type="match status" value="1"/>
</dbReference>
<dbReference type="InterPro" id="IPR008271">
    <property type="entry name" value="Ser/Thr_kinase_AS"/>
</dbReference>
<dbReference type="Gene3D" id="1.10.510.10">
    <property type="entry name" value="Transferase(Phosphotransferase) domain 1"/>
    <property type="match status" value="1"/>
</dbReference>
<dbReference type="SUPFAM" id="SSF56112">
    <property type="entry name" value="Protein kinase-like (PK-like)"/>
    <property type="match status" value="1"/>
</dbReference>
<protein>
    <recommendedName>
        <fullName evidence="1">non-specific serine/threonine protein kinase</fullName>
        <ecNumber evidence="1">2.7.11.1</ecNumber>
    </recommendedName>
</protein>
<evidence type="ECO:0000256" key="2">
    <source>
        <dbReference type="ARBA" id="ARBA00022527"/>
    </source>
</evidence>
<dbReference type="AlphaFoldDB" id="A0A1F7V930"/>
<evidence type="ECO:0000256" key="3">
    <source>
        <dbReference type="ARBA" id="ARBA00022679"/>
    </source>
</evidence>
<dbReference type="CDD" id="cd14014">
    <property type="entry name" value="STKc_PknB_like"/>
    <property type="match status" value="1"/>
</dbReference>
<dbReference type="PROSITE" id="PS00108">
    <property type="entry name" value="PROTEIN_KINASE_ST"/>
    <property type="match status" value="1"/>
</dbReference>
<evidence type="ECO:0000259" key="9">
    <source>
        <dbReference type="PROSITE" id="PS50011"/>
    </source>
</evidence>
<evidence type="ECO:0000256" key="5">
    <source>
        <dbReference type="ARBA" id="ARBA00022777"/>
    </source>
</evidence>
<keyword evidence="6" id="KW-0067">ATP-binding</keyword>
<evidence type="ECO:0000256" key="6">
    <source>
        <dbReference type="ARBA" id="ARBA00022840"/>
    </source>
</evidence>
<comment type="caution">
    <text evidence="10">The sequence shown here is derived from an EMBL/GenBank/DDBJ whole genome shotgun (WGS) entry which is preliminary data.</text>
</comment>
<dbReference type="SMART" id="SM00220">
    <property type="entry name" value="S_TKc"/>
    <property type="match status" value="1"/>
</dbReference>
<dbReference type="PANTHER" id="PTHR24363:SF0">
    <property type="entry name" value="SERINE_THREONINE KINASE LIKE DOMAIN CONTAINING 1"/>
    <property type="match status" value="1"/>
</dbReference>
<evidence type="ECO:0000256" key="4">
    <source>
        <dbReference type="ARBA" id="ARBA00022741"/>
    </source>
</evidence>
<evidence type="ECO:0000313" key="11">
    <source>
        <dbReference type="Proteomes" id="UP000176593"/>
    </source>
</evidence>